<dbReference type="InterPro" id="IPR008949">
    <property type="entry name" value="Isoprenoid_synthase_dom_sf"/>
</dbReference>
<evidence type="ECO:0000256" key="2">
    <source>
        <dbReference type="ARBA" id="ARBA00022723"/>
    </source>
</evidence>
<evidence type="ECO:0000256" key="1">
    <source>
        <dbReference type="ARBA" id="ARBA00001946"/>
    </source>
</evidence>
<dbReference type="EC" id="4.2.3.19" evidence="5"/>
<dbReference type="InterPro" id="IPR001906">
    <property type="entry name" value="Terpene_synth_N"/>
</dbReference>
<dbReference type="PANTHER" id="PTHR31739">
    <property type="entry name" value="ENT-COPALYL DIPHOSPHATE SYNTHASE, CHLOROPLASTIC"/>
    <property type="match status" value="1"/>
</dbReference>
<dbReference type="InterPro" id="IPR044814">
    <property type="entry name" value="Terpene_cyclase_plant_C1"/>
</dbReference>
<dbReference type="AlphaFoldDB" id="A0AAW2DIT1"/>
<comment type="cofactor">
    <cofactor evidence="1">
        <name>Mg(2+)</name>
        <dbReference type="ChEBI" id="CHEBI:18420"/>
    </cofactor>
</comment>
<dbReference type="SFLD" id="SFLDG01014">
    <property type="entry name" value="Terpene_Cyclase_Like_1_N-term"/>
    <property type="match status" value="1"/>
</dbReference>
<feature type="domain" description="Terpene synthase metal-binding" evidence="7">
    <location>
        <begin position="519"/>
        <end position="755"/>
    </location>
</feature>
<dbReference type="FunFam" id="1.50.10.130:FF:000002">
    <property type="entry name" value="Ent-copalyl diphosphate synthase, chloroplastic"/>
    <property type="match status" value="1"/>
</dbReference>
<dbReference type="FunFam" id="1.50.10.160:FF:000002">
    <property type="entry name" value="cis-abienol synthase, chloroplastic"/>
    <property type="match status" value="1"/>
</dbReference>
<keyword evidence="3" id="KW-0460">Magnesium</keyword>
<dbReference type="EMBL" id="JAZDWU010000003">
    <property type="protein sequence ID" value="KAL0009503.1"/>
    <property type="molecule type" value="Genomic_DNA"/>
</dbReference>
<dbReference type="GO" id="GO:0009507">
    <property type="term" value="C:chloroplast"/>
    <property type="evidence" value="ECO:0007669"/>
    <property type="project" value="TreeGrafter"/>
</dbReference>
<evidence type="ECO:0000259" key="7">
    <source>
        <dbReference type="Pfam" id="PF03936"/>
    </source>
</evidence>
<organism evidence="8 9">
    <name type="scientific">Lithocarpus litseifolius</name>
    <dbReference type="NCBI Taxonomy" id="425828"/>
    <lineage>
        <taxon>Eukaryota</taxon>
        <taxon>Viridiplantae</taxon>
        <taxon>Streptophyta</taxon>
        <taxon>Embryophyta</taxon>
        <taxon>Tracheophyta</taxon>
        <taxon>Spermatophyta</taxon>
        <taxon>Magnoliopsida</taxon>
        <taxon>eudicotyledons</taxon>
        <taxon>Gunneridae</taxon>
        <taxon>Pentapetalae</taxon>
        <taxon>rosids</taxon>
        <taxon>fabids</taxon>
        <taxon>Fagales</taxon>
        <taxon>Fagaceae</taxon>
        <taxon>Lithocarpus</taxon>
    </lineage>
</organism>
<keyword evidence="2" id="KW-0479">Metal-binding</keyword>
<evidence type="ECO:0000256" key="5">
    <source>
        <dbReference type="ARBA" id="ARBA00066670"/>
    </source>
</evidence>
<dbReference type="SUPFAM" id="SSF48576">
    <property type="entry name" value="Terpenoid synthases"/>
    <property type="match status" value="1"/>
</dbReference>
<comment type="caution">
    <text evidence="8">The sequence shown here is derived from an EMBL/GenBank/DDBJ whole genome shotgun (WGS) entry which is preliminary data.</text>
</comment>
<dbReference type="FunFam" id="1.10.600.10:FF:000005">
    <property type="entry name" value="Ent-kaur-16-ene synthase, chloroplastic"/>
    <property type="match status" value="1"/>
</dbReference>
<evidence type="ECO:0000313" key="8">
    <source>
        <dbReference type="EMBL" id="KAL0009503.1"/>
    </source>
</evidence>
<sequence>MTIFSRLCESVTDSVALSKVQQILPHLGTSTTMSLSHSSRPWCSLYSTSVSLGPGSIEARKAKKPALFIEGTKQRIKTMFDKVELSVSSYDTAWVAMVPCPNTPQAPFFPQCVNWLLDNQLHDGSWGLPKRDPFLVKDALLSTLACILPLKQWGVGEEQMNKGLFFIESNIAAATDEKQVSPIGFDIIFPALIEYAKNLDLSIPLGATNLDALFHKRELELKRGYGSNLEGKRSYLAYFSEGLGNSVDWEMIMKYQRKNGSLFNSPSTTAAAFTYLKNSGCLSYLHSLLDKFGNAVPTVYPLDIYTRLCMVDSLERLGIDRHFRKEIKSVLDEMYRYWLQGEEDIFLDTATCAMAFRILRVNGYDISSDPFTRLSEDHFSSSLGGYMKDIGSVLELFRASQIIIHPDEFVLEKQNFWTSQFLIQELSIGTIHADGLNKYVSQEVDDALKFPYHASLERLSNRRAIENYNKNNTRVLKTAYSSSNIGNEDFLNLAVEDFNVCQSIQREELKDLARWITENRLDKLKFARQKLAYCYFSAAATLFSPELSDARISWAKNGVLTTVVDDFFDVGGSVEELLNLIKLVEKWDVDVSTDCCSEDVEIIFSALHSTICDFADKALTWQGRNVISHIIDIWLNLLKSMLKEAEWLRDKSVPSMDEYMTNGYVSFALGPIVLPALYCVGPKLSEEIVRTPELHHLYEVMSTCGRLLNDIQTFKRESEEGKLNAVSLCMIHGGGDCTKEETIKEMQSFIAGKRRELLKLVLQEKGSVVPRACKDLFWKMIKVLHLFYMKDDGFTSHEMFNSVNAVLEEPIVLNKL</sequence>
<dbReference type="InterPro" id="IPR036965">
    <property type="entry name" value="Terpene_synth_N_sf"/>
</dbReference>
<feature type="domain" description="Terpene synthase N-terminal" evidence="6">
    <location>
        <begin position="248"/>
        <end position="447"/>
    </location>
</feature>
<dbReference type="Gene3D" id="1.50.10.160">
    <property type="match status" value="1"/>
</dbReference>
<gene>
    <name evidence="8" type="ORF">SO802_011005</name>
</gene>
<dbReference type="Gene3D" id="1.10.600.10">
    <property type="entry name" value="Farnesyl Diphosphate Synthase"/>
    <property type="match status" value="1"/>
</dbReference>
<dbReference type="GO" id="GO:0009899">
    <property type="term" value="F:ent-kaurene synthase activity"/>
    <property type="evidence" value="ECO:0007669"/>
    <property type="project" value="UniProtKB-EC"/>
</dbReference>
<proteinExistence type="predicted"/>
<evidence type="ECO:0000256" key="4">
    <source>
        <dbReference type="ARBA" id="ARBA00023239"/>
    </source>
</evidence>
<evidence type="ECO:0000259" key="6">
    <source>
        <dbReference type="Pfam" id="PF01397"/>
    </source>
</evidence>
<dbReference type="GO" id="GO:0000287">
    <property type="term" value="F:magnesium ion binding"/>
    <property type="evidence" value="ECO:0007669"/>
    <property type="project" value="InterPro"/>
</dbReference>
<keyword evidence="9" id="KW-1185">Reference proteome</keyword>
<dbReference type="InterPro" id="IPR008930">
    <property type="entry name" value="Terpenoid_cyclase/PrenylTrfase"/>
</dbReference>
<dbReference type="InterPro" id="IPR005630">
    <property type="entry name" value="Terpene_synthase_metal-bd"/>
</dbReference>
<dbReference type="Pfam" id="PF01397">
    <property type="entry name" value="Terpene_synth"/>
    <property type="match status" value="1"/>
</dbReference>
<name>A0AAW2DIT1_9ROSI</name>
<dbReference type="Gene3D" id="1.50.10.130">
    <property type="entry name" value="Terpene synthase, N-terminal domain"/>
    <property type="match status" value="1"/>
</dbReference>
<evidence type="ECO:0000256" key="3">
    <source>
        <dbReference type="ARBA" id="ARBA00022842"/>
    </source>
</evidence>
<dbReference type="GO" id="GO:0009686">
    <property type="term" value="P:gibberellin biosynthetic process"/>
    <property type="evidence" value="ECO:0007669"/>
    <property type="project" value="TreeGrafter"/>
</dbReference>
<keyword evidence="4" id="KW-0456">Lyase</keyword>
<reference evidence="8 9" key="1">
    <citation type="submission" date="2024-01" db="EMBL/GenBank/DDBJ databases">
        <title>A telomere-to-telomere, gap-free genome of sweet tea (Lithocarpus litseifolius).</title>
        <authorList>
            <person name="Zhou J."/>
        </authorList>
    </citation>
    <scope>NUCLEOTIDE SEQUENCE [LARGE SCALE GENOMIC DNA]</scope>
    <source>
        <strain evidence="8">Zhou-2022a</strain>
        <tissue evidence="8">Leaf</tissue>
    </source>
</reference>
<dbReference type="InterPro" id="IPR050148">
    <property type="entry name" value="Terpene_synthase-like"/>
</dbReference>
<accession>A0AAW2DIT1</accession>
<dbReference type="Proteomes" id="UP001459277">
    <property type="component" value="Unassembled WGS sequence"/>
</dbReference>
<dbReference type="CDD" id="cd00684">
    <property type="entry name" value="Terpene_cyclase_plant_C1"/>
    <property type="match status" value="1"/>
</dbReference>
<dbReference type="PANTHER" id="PTHR31739:SF3">
    <property type="entry name" value="ENT-KAUR-16-ENE SYNTHASE, CHLOROPLASTIC"/>
    <property type="match status" value="1"/>
</dbReference>
<dbReference type="SUPFAM" id="SSF48239">
    <property type="entry name" value="Terpenoid cyclases/Protein prenyltransferases"/>
    <property type="match status" value="2"/>
</dbReference>
<evidence type="ECO:0000313" key="9">
    <source>
        <dbReference type="Proteomes" id="UP001459277"/>
    </source>
</evidence>
<dbReference type="Pfam" id="PF03936">
    <property type="entry name" value="Terpene_synth_C"/>
    <property type="match status" value="1"/>
</dbReference>
<protein>
    <recommendedName>
        <fullName evidence="5">ent-kaurene synthase</fullName>
        <ecNumber evidence="5">4.2.3.19</ecNumber>
    </recommendedName>
</protein>